<sequence length="86" mass="9085">MESRERYDELCRLCASYDAVKMDIFGQEGKNRQLVDKIETCLPFKVQQHTLLKAELKSGAAAAAATAAAAAAAAGSAIKSQHGDSG</sequence>
<accession>A0A8J5V8N5</accession>
<dbReference type="AlphaFoldDB" id="A0A8J5V8N5"/>
<keyword evidence="2" id="KW-1185">Reference proteome</keyword>
<evidence type="ECO:0000313" key="1">
    <source>
        <dbReference type="EMBL" id="KAG8038119.1"/>
    </source>
</evidence>
<reference evidence="1" key="1">
    <citation type="submission" date="2020-03" db="EMBL/GenBank/DDBJ databases">
        <authorList>
            <person name="Chebbi M.A."/>
            <person name="Drezen J.M."/>
        </authorList>
    </citation>
    <scope>NUCLEOTIDE SEQUENCE</scope>
    <source>
        <tissue evidence="1">Whole body</tissue>
    </source>
</reference>
<gene>
    <name evidence="1" type="ORF">G9C98_006444</name>
</gene>
<reference evidence="1" key="2">
    <citation type="submission" date="2021-04" db="EMBL/GenBank/DDBJ databases">
        <title>Genome-wide patterns of bracovirus chromosomal integration into multiple host tissues during parasitism.</title>
        <authorList>
            <person name="Chebbi M.A.C."/>
        </authorList>
    </citation>
    <scope>NUCLEOTIDE SEQUENCE</scope>
    <source>
        <tissue evidence="1">Whole body</tissue>
    </source>
</reference>
<evidence type="ECO:0000313" key="2">
    <source>
        <dbReference type="Proteomes" id="UP000729913"/>
    </source>
</evidence>
<dbReference type="EMBL" id="JAAOIC020000044">
    <property type="protein sequence ID" value="KAG8038119.1"/>
    <property type="molecule type" value="Genomic_DNA"/>
</dbReference>
<proteinExistence type="predicted"/>
<name>A0A8J5V8N5_9HYME</name>
<protein>
    <submittedName>
        <fullName evidence="1">Uncharacterized protein</fullName>
    </submittedName>
</protein>
<dbReference type="Proteomes" id="UP000729913">
    <property type="component" value="Unassembled WGS sequence"/>
</dbReference>
<organism evidence="1 2">
    <name type="scientific">Cotesia typhae</name>
    <dbReference type="NCBI Taxonomy" id="2053667"/>
    <lineage>
        <taxon>Eukaryota</taxon>
        <taxon>Metazoa</taxon>
        <taxon>Ecdysozoa</taxon>
        <taxon>Arthropoda</taxon>
        <taxon>Hexapoda</taxon>
        <taxon>Insecta</taxon>
        <taxon>Pterygota</taxon>
        <taxon>Neoptera</taxon>
        <taxon>Endopterygota</taxon>
        <taxon>Hymenoptera</taxon>
        <taxon>Apocrita</taxon>
        <taxon>Ichneumonoidea</taxon>
        <taxon>Braconidae</taxon>
        <taxon>Microgastrinae</taxon>
        <taxon>Cotesia</taxon>
    </lineage>
</organism>
<comment type="caution">
    <text evidence="1">The sequence shown here is derived from an EMBL/GenBank/DDBJ whole genome shotgun (WGS) entry which is preliminary data.</text>
</comment>
<dbReference type="OrthoDB" id="6600346at2759"/>